<sequence length="75" mass="8658">MEATSTEKQCIVYHVWLRKPKKEIGYIDIIFKNPRDIWLACCKRKTAVGQSDGGADRLDRMVTGRSSISRSWDLQ</sequence>
<dbReference type="EMBL" id="JAINUF010000011">
    <property type="protein sequence ID" value="KAJ8346348.1"/>
    <property type="molecule type" value="Genomic_DNA"/>
</dbReference>
<organism evidence="1 2">
    <name type="scientific">Synaphobranchus kaupii</name>
    <name type="common">Kaup's arrowtooth eel</name>
    <dbReference type="NCBI Taxonomy" id="118154"/>
    <lineage>
        <taxon>Eukaryota</taxon>
        <taxon>Metazoa</taxon>
        <taxon>Chordata</taxon>
        <taxon>Craniata</taxon>
        <taxon>Vertebrata</taxon>
        <taxon>Euteleostomi</taxon>
        <taxon>Actinopterygii</taxon>
        <taxon>Neopterygii</taxon>
        <taxon>Teleostei</taxon>
        <taxon>Anguilliformes</taxon>
        <taxon>Synaphobranchidae</taxon>
        <taxon>Synaphobranchus</taxon>
    </lineage>
</organism>
<protein>
    <submittedName>
        <fullName evidence="1">Uncharacterized protein</fullName>
    </submittedName>
</protein>
<reference evidence="1" key="1">
    <citation type="journal article" date="2023" name="Science">
        <title>Genome structures resolve the early diversification of teleost fishes.</title>
        <authorList>
            <person name="Parey E."/>
            <person name="Louis A."/>
            <person name="Montfort J."/>
            <person name="Bouchez O."/>
            <person name="Roques C."/>
            <person name="Iampietro C."/>
            <person name="Lluch J."/>
            <person name="Castinel A."/>
            <person name="Donnadieu C."/>
            <person name="Desvignes T."/>
            <person name="Floi Bucao C."/>
            <person name="Jouanno E."/>
            <person name="Wen M."/>
            <person name="Mejri S."/>
            <person name="Dirks R."/>
            <person name="Jansen H."/>
            <person name="Henkel C."/>
            <person name="Chen W.J."/>
            <person name="Zahm M."/>
            <person name="Cabau C."/>
            <person name="Klopp C."/>
            <person name="Thompson A.W."/>
            <person name="Robinson-Rechavi M."/>
            <person name="Braasch I."/>
            <person name="Lecointre G."/>
            <person name="Bobe J."/>
            <person name="Postlethwait J.H."/>
            <person name="Berthelot C."/>
            <person name="Roest Crollius H."/>
            <person name="Guiguen Y."/>
        </authorList>
    </citation>
    <scope>NUCLEOTIDE SEQUENCE</scope>
    <source>
        <strain evidence="1">WJC10195</strain>
    </source>
</reference>
<dbReference type="AlphaFoldDB" id="A0A9Q1EWJ2"/>
<evidence type="ECO:0000313" key="1">
    <source>
        <dbReference type="EMBL" id="KAJ8346348.1"/>
    </source>
</evidence>
<dbReference type="Proteomes" id="UP001152622">
    <property type="component" value="Chromosome 11"/>
</dbReference>
<name>A0A9Q1EWJ2_SYNKA</name>
<gene>
    <name evidence="1" type="ORF">SKAU_G00277490</name>
</gene>
<comment type="caution">
    <text evidence="1">The sequence shown here is derived from an EMBL/GenBank/DDBJ whole genome shotgun (WGS) entry which is preliminary data.</text>
</comment>
<keyword evidence="2" id="KW-1185">Reference proteome</keyword>
<evidence type="ECO:0000313" key="2">
    <source>
        <dbReference type="Proteomes" id="UP001152622"/>
    </source>
</evidence>
<proteinExistence type="predicted"/>
<accession>A0A9Q1EWJ2</accession>